<dbReference type="PANTHER" id="PTHR35149">
    <property type="entry name" value="SLL5132 PROTEIN"/>
    <property type="match status" value="1"/>
</dbReference>
<dbReference type="EMBL" id="PYGD01000011">
    <property type="protein sequence ID" value="PSK89570.1"/>
    <property type="molecule type" value="Genomic_DNA"/>
</dbReference>
<reference evidence="2 3" key="1">
    <citation type="submission" date="2018-03" db="EMBL/GenBank/DDBJ databases">
        <title>Genomic Encyclopedia of Type Strains, Phase III (KMG-III): the genomes of soil and plant-associated and newly described type strains.</title>
        <authorList>
            <person name="Whitman W."/>
        </authorList>
    </citation>
    <scope>NUCLEOTIDE SEQUENCE [LARGE SCALE GENOMIC DNA]</scope>
    <source>
        <strain evidence="2 3">CGMCC 1.12700</strain>
    </source>
</reference>
<organism evidence="2 3">
    <name type="scientific">Taibaiella chishuiensis</name>
    <dbReference type="NCBI Taxonomy" id="1434707"/>
    <lineage>
        <taxon>Bacteria</taxon>
        <taxon>Pseudomonadati</taxon>
        <taxon>Bacteroidota</taxon>
        <taxon>Chitinophagia</taxon>
        <taxon>Chitinophagales</taxon>
        <taxon>Chitinophagaceae</taxon>
        <taxon>Taibaiella</taxon>
    </lineage>
</organism>
<accession>A0A2P8CX88</accession>
<evidence type="ECO:0000313" key="2">
    <source>
        <dbReference type="EMBL" id="PSK89570.1"/>
    </source>
</evidence>
<dbReference type="OrthoDB" id="9798761at2"/>
<keyword evidence="3" id="KW-1185">Reference proteome</keyword>
<dbReference type="PANTHER" id="PTHR35149:SF1">
    <property type="entry name" value="DUF5655 DOMAIN-CONTAINING PROTEIN"/>
    <property type="match status" value="1"/>
</dbReference>
<dbReference type="RefSeq" id="WP_106524814.1">
    <property type="nucleotide sequence ID" value="NZ_PYGD01000011.1"/>
</dbReference>
<dbReference type="Pfam" id="PF03235">
    <property type="entry name" value="GmrSD_N"/>
    <property type="match status" value="1"/>
</dbReference>
<proteinExistence type="predicted"/>
<comment type="caution">
    <text evidence="2">The sequence shown here is derived from an EMBL/GenBank/DDBJ whole genome shotgun (WGS) entry which is preliminary data.</text>
</comment>
<dbReference type="InterPro" id="IPR004919">
    <property type="entry name" value="GmrSD_N"/>
</dbReference>
<sequence>MQNTITVKPINDVLGKTFFVPSYQRGYRWTNIEVRDLLDDIFQFINENQTSPKEVFYCLQPLVVYEQSDKLVLIDGQQRLTTIHLILTYLKDFLTMFNKVKYNIEYETRIGSTEFLNSIQINADNEGEDNVDYYHMREAFKTIDEWFKEKDGTVQFRLLQALVNDDDSGKNVKVIWYEINPDEAIDIFTRINIGKIPLTNAELIKALFLQKSNFSNSFELKQIQIASEWDLMEKRLQDDSFWYFINSSTSENNYENRIEFVFDLVKDKRSEHEDLYTFHKFDDAFEKDKQNDKTVNIDKHWLEVKQCFGTLEQWFTNSELYHHIGFLIEYKYSINKLIIASKTKDKNEFIIFIKEEIKDHFKDVDVSNLDFGSNSDKLKIKKILLLFNIETLLTTQKAIVRFPFDRYKKEKWDIEHVNAQADFELDKRNYKKWAADLYEYFTGIDFKELNPDDGEDASGLFPEDFKIYAGRILGLLNSDTHNEHEVSNLADDLRREFKEDEIEENNGISNLALLDERTNRSYKNAMFPIKRKRIIENDRKGLFVPICTKNMFLKYYSKQLGEIMYWQKRDADDYYDALITTLSYYLPKKDN</sequence>
<protein>
    <submittedName>
        <fullName evidence="2">Uncharacterized protein DUF262</fullName>
    </submittedName>
</protein>
<feature type="domain" description="GmrSD restriction endonucleases N-terminal" evidence="1">
    <location>
        <begin position="16"/>
        <end position="209"/>
    </location>
</feature>
<evidence type="ECO:0000313" key="3">
    <source>
        <dbReference type="Proteomes" id="UP000240572"/>
    </source>
</evidence>
<dbReference type="Proteomes" id="UP000240572">
    <property type="component" value="Unassembled WGS sequence"/>
</dbReference>
<name>A0A2P8CX88_9BACT</name>
<gene>
    <name evidence="2" type="ORF">B0I18_111127</name>
</gene>
<evidence type="ECO:0000259" key="1">
    <source>
        <dbReference type="Pfam" id="PF03235"/>
    </source>
</evidence>
<dbReference type="AlphaFoldDB" id="A0A2P8CX88"/>